<keyword evidence="2" id="KW-0472">Membrane</keyword>
<proteinExistence type="predicted"/>
<keyword evidence="4" id="KW-1185">Reference proteome</keyword>
<evidence type="ECO:0000256" key="2">
    <source>
        <dbReference type="SAM" id="Phobius"/>
    </source>
</evidence>
<sequence length="146" mass="15971">MSGKPRRVVVTSPRTGAARRPRHPLTREIDEQTQLGEVYMRSLVRTQFRLALFVCTLLACVVGGLPLLFLLVPELGEVRLLGVPLAWAVLAGFIYPAFVIGAWLYVRQAERGERDFAEIVDPVAPADPVDPVVDAVDPVANPADAE</sequence>
<protein>
    <submittedName>
        <fullName evidence="3">Uncharacterized protein</fullName>
    </submittedName>
</protein>
<evidence type="ECO:0000313" key="4">
    <source>
        <dbReference type="Proteomes" id="UP000610966"/>
    </source>
</evidence>
<keyword evidence="2" id="KW-0812">Transmembrane</keyword>
<feature type="transmembrane region" description="Helical" evidence="2">
    <location>
        <begin position="84"/>
        <end position="106"/>
    </location>
</feature>
<feature type="region of interest" description="Disordered" evidence="1">
    <location>
        <begin position="1"/>
        <end position="20"/>
    </location>
</feature>
<keyword evidence="2" id="KW-1133">Transmembrane helix</keyword>
<dbReference type="EMBL" id="BOOG01000029">
    <property type="protein sequence ID" value="GIH71057.1"/>
    <property type="molecule type" value="Genomic_DNA"/>
</dbReference>
<evidence type="ECO:0000256" key="1">
    <source>
        <dbReference type="SAM" id="MobiDB-lite"/>
    </source>
</evidence>
<organism evidence="3 4">
    <name type="scientific">Sphaerimonospora thailandensis</name>
    <dbReference type="NCBI Taxonomy" id="795644"/>
    <lineage>
        <taxon>Bacteria</taxon>
        <taxon>Bacillati</taxon>
        <taxon>Actinomycetota</taxon>
        <taxon>Actinomycetes</taxon>
        <taxon>Streptosporangiales</taxon>
        <taxon>Streptosporangiaceae</taxon>
        <taxon>Sphaerimonospora</taxon>
    </lineage>
</organism>
<evidence type="ECO:0000313" key="3">
    <source>
        <dbReference type="EMBL" id="GIH71057.1"/>
    </source>
</evidence>
<comment type="caution">
    <text evidence="3">The sequence shown here is derived from an EMBL/GenBank/DDBJ whole genome shotgun (WGS) entry which is preliminary data.</text>
</comment>
<dbReference type="AlphaFoldDB" id="A0A8J3W013"/>
<accession>A0A8J3W013</accession>
<dbReference type="RefSeq" id="WP_204016757.1">
    <property type="nucleotide sequence ID" value="NZ_BOOG01000029.1"/>
</dbReference>
<reference evidence="3" key="1">
    <citation type="submission" date="2021-01" db="EMBL/GenBank/DDBJ databases">
        <title>Whole genome shotgun sequence of Sphaerimonospora thailandensis NBRC 107569.</title>
        <authorList>
            <person name="Komaki H."/>
            <person name="Tamura T."/>
        </authorList>
    </citation>
    <scope>NUCLEOTIDE SEQUENCE</scope>
    <source>
        <strain evidence="3">NBRC 107569</strain>
    </source>
</reference>
<dbReference type="Proteomes" id="UP000610966">
    <property type="component" value="Unassembled WGS sequence"/>
</dbReference>
<feature type="transmembrane region" description="Helical" evidence="2">
    <location>
        <begin position="50"/>
        <end position="72"/>
    </location>
</feature>
<gene>
    <name evidence="3" type="ORF">Mth01_33100</name>
</gene>
<name>A0A8J3W013_9ACTN</name>